<accession>A0A151UG45</accession>
<feature type="non-terminal residue" evidence="2">
    <location>
        <position position="1"/>
    </location>
</feature>
<dbReference type="AlphaFoldDB" id="A0A151UG45"/>
<evidence type="ECO:0000313" key="3">
    <source>
        <dbReference type="Proteomes" id="UP000075243"/>
    </source>
</evidence>
<gene>
    <name evidence="2" type="ORF">KK1_049825</name>
</gene>
<comment type="caution">
    <text evidence="2">The sequence shown here is derived from an EMBL/GenBank/DDBJ whole genome shotgun (WGS) entry which is preliminary data.</text>
</comment>
<dbReference type="STRING" id="3821.A0A151UG45"/>
<reference evidence="2" key="1">
    <citation type="journal article" date="2012" name="Nat. Biotechnol.">
        <title>Draft genome sequence of pigeonpea (Cajanus cajan), an orphan legume crop of resource-poor farmers.</title>
        <authorList>
            <person name="Varshney R.K."/>
            <person name="Chen W."/>
            <person name="Li Y."/>
            <person name="Bharti A.K."/>
            <person name="Saxena R.K."/>
            <person name="Schlueter J.A."/>
            <person name="Donoghue M.T."/>
            <person name="Azam S."/>
            <person name="Fan G."/>
            <person name="Whaley A.M."/>
            <person name="Farmer A.D."/>
            <person name="Sheridan J."/>
            <person name="Iwata A."/>
            <person name="Tuteja R."/>
            <person name="Penmetsa R.V."/>
            <person name="Wu W."/>
            <person name="Upadhyaya H.D."/>
            <person name="Yang S.P."/>
            <person name="Shah T."/>
            <person name="Saxena K.B."/>
            <person name="Michael T."/>
            <person name="McCombie W.R."/>
            <person name="Yang B."/>
            <person name="Zhang G."/>
            <person name="Yang H."/>
            <person name="Wang J."/>
            <person name="Spillane C."/>
            <person name="Cook D.R."/>
            <person name="May G.D."/>
            <person name="Xu X."/>
            <person name="Jackson S.A."/>
        </authorList>
    </citation>
    <scope>NUCLEOTIDE SEQUENCE [LARGE SCALE GENOMIC DNA]</scope>
</reference>
<name>A0A151UG45_CAJCA</name>
<evidence type="ECO:0000256" key="1">
    <source>
        <dbReference type="SAM" id="MobiDB-lite"/>
    </source>
</evidence>
<evidence type="ECO:0000313" key="2">
    <source>
        <dbReference type="EMBL" id="KYP78218.1"/>
    </source>
</evidence>
<dbReference type="Gramene" id="C.cajan_47578.t">
    <property type="protein sequence ID" value="C.cajan_47578.t"/>
    <property type="gene ID" value="C.cajan_47578"/>
</dbReference>
<protein>
    <submittedName>
        <fullName evidence="2">Uncharacterized protein</fullName>
    </submittedName>
</protein>
<dbReference type="Proteomes" id="UP000075243">
    <property type="component" value="Unassembled WGS sequence"/>
</dbReference>
<organism evidence="2 3">
    <name type="scientific">Cajanus cajan</name>
    <name type="common">Pigeon pea</name>
    <name type="synonym">Cajanus indicus</name>
    <dbReference type="NCBI Taxonomy" id="3821"/>
    <lineage>
        <taxon>Eukaryota</taxon>
        <taxon>Viridiplantae</taxon>
        <taxon>Streptophyta</taxon>
        <taxon>Embryophyta</taxon>
        <taxon>Tracheophyta</taxon>
        <taxon>Spermatophyta</taxon>
        <taxon>Magnoliopsida</taxon>
        <taxon>eudicotyledons</taxon>
        <taxon>Gunneridae</taxon>
        <taxon>Pentapetalae</taxon>
        <taxon>rosids</taxon>
        <taxon>fabids</taxon>
        <taxon>Fabales</taxon>
        <taxon>Fabaceae</taxon>
        <taxon>Papilionoideae</taxon>
        <taxon>50 kb inversion clade</taxon>
        <taxon>NPAAA clade</taxon>
        <taxon>indigoferoid/millettioid clade</taxon>
        <taxon>Phaseoleae</taxon>
        <taxon>Cajanus</taxon>
    </lineage>
</organism>
<sequence length="265" mass="29035">SLLHSLPTSIEASRFQQNNCTTSIRKLSPLDDSGAFNVSSGFSNNHLLSQGNTPPAHNSGAFRNHSSLKDVSVKTQSFDPDICGSSNMLDYNRCNKSWNGAAQISNFSANTCAVNKDTRGKLQCQEGLLENIFLASCYTQHQSWETDKDACNKDMTQTFNPINSSVSPNGDTSSLGHNLDQNDTVCSKRVDESLVGQMKGVNPSMTREVEKFSSIKSSQEGLVQNSFGSLDDIMSEIVKQVHDQIVLHAMLLDVYGCIDVCFYLT</sequence>
<dbReference type="EMBL" id="AGCT01045565">
    <property type="protein sequence ID" value="KYP78218.1"/>
    <property type="molecule type" value="Genomic_DNA"/>
</dbReference>
<keyword evidence="3" id="KW-1185">Reference proteome</keyword>
<feature type="region of interest" description="Disordered" evidence="1">
    <location>
        <begin position="159"/>
        <end position="178"/>
    </location>
</feature>
<proteinExistence type="predicted"/>